<keyword evidence="1" id="KW-0812">Transmembrane</keyword>
<reference evidence="3 4" key="1">
    <citation type="submission" date="2019-08" db="EMBL/GenBank/DDBJ databases">
        <title>Massilia golmudensis sp. nov., isolated from sand in the Qinghai-Tibetan Plateau.</title>
        <authorList>
            <person name="Zhang B."/>
        </authorList>
    </citation>
    <scope>NUCLEOTIDE SEQUENCE [LARGE SCALE GENOMIC DNA]</scope>
    <source>
        <strain evidence="3 4">GEM5</strain>
    </source>
</reference>
<proteinExistence type="predicted"/>
<evidence type="ECO:0000313" key="3">
    <source>
        <dbReference type="EMBL" id="TXF99105.1"/>
    </source>
</evidence>
<dbReference type="Proteomes" id="UP000321413">
    <property type="component" value="Unassembled WGS sequence"/>
</dbReference>
<feature type="transmembrane region" description="Helical" evidence="1">
    <location>
        <begin position="62"/>
        <end position="85"/>
    </location>
</feature>
<keyword evidence="1" id="KW-0472">Membrane</keyword>
<protein>
    <recommendedName>
        <fullName evidence="2">DUF6708 domain-containing protein</fullName>
    </recommendedName>
</protein>
<dbReference type="RefSeq" id="WP_147935555.1">
    <property type="nucleotide sequence ID" value="NZ_VPFD01000015.1"/>
</dbReference>
<organism evidence="3 4">
    <name type="scientific">Massilia arenae</name>
    <dbReference type="NCBI Taxonomy" id="2603288"/>
    <lineage>
        <taxon>Bacteria</taxon>
        <taxon>Pseudomonadati</taxon>
        <taxon>Pseudomonadota</taxon>
        <taxon>Betaproteobacteria</taxon>
        <taxon>Burkholderiales</taxon>
        <taxon>Oxalobacteraceae</taxon>
        <taxon>Telluria group</taxon>
        <taxon>Massilia</taxon>
    </lineage>
</organism>
<evidence type="ECO:0000256" key="1">
    <source>
        <dbReference type="SAM" id="Phobius"/>
    </source>
</evidence>
<dbReference type="AlphaFoldDB" id="A0A5C7G312"/>
<evidence type="ECO:0000313" key="4">
    <source>
        <dbReference type="Proteomes" id="UP000321413"/>
    </source>
</evidence>
<dbReference type="InterPro" id="IPR046554">
    <property type="entry name" value="DUF6708"/>
</dbReference>
<sequence>MNYFGLFPKYEVNRSLSEREVRHRLAQKQRLNVEPRFQLCVIKMNSTFLESVDKWYGWRGSLLLFLIPATAIPVWMMGSMISIAFSKSGGWPLLPYDVEIILMVAPIAASTFLAGIWILLRDCFTFTHYPMRFNRKKRVVHVFHTDGTVSTTPWDEIYFTLGHMKGLHEWEVRGHILEPNTSTIKRTFALSYTGPLNSNDIDPGASGPSEYDFIRSHWEFIRRYMEDGPEAVASQVQFCMPLDGRRESIRVGTERVFANFASVPLVIYLVAWPLCALTSLFRIFAMRTSKIPVWPDDVEKDCPIEVDDPYAIVGDEIGDRVAVYPGAAAAAGVEFREAVEEERNLRSRTGTVNLTKHGDNLL</sequence>
<dbReference type="Pfam" id="PF20455">
    <property type="entry name" value="DUF6708"/>
    <property type="match status" value="1"/>
</dbReference>
<dbReference type="EMBL" id="VPFD01000015">
    <property type="protein sequence ID" value="TXF99105.1"/>
    <property type="molecule type" value="Genomic_DNA"/>
</dbReference>
<accession>A0A5C7G312</accession>
<feature type="transmembrane region" description="Helical" evidence="1">
    <location>
        <begin position="100"/>
        <end position="120"/>
    </location>
</feature>
<name>A0A5C7G312_9BURK</name>
<feature type="transmembrane region" description="Helical" evidence="1">
    <location>
        <begin position="256"/>
        <end position="281"/>
    </location>
</feature>
<keyword evidence="4" id="KW-1185">Reference proteome</keyword>
<comment type="caution">
    <text evidence="3">The sequence shown here is derived from an EMBL/GenBank/DDBJ whole genome shotgun (WGS) entry which is preliminary data.</text>
</comment>
<feature type="domain" description="DUF6708" evidence="2">
    <location>
        <begin position="114"/>
        <end position="302"/>
    </location>
</feature>
<gene>
    <name evidence="3" type="ORF">FVD38_15025</name>
</gene>
<keyword evidence="1" id="KW-1133">Transmembrane helix</keyword>
<evidence type="ECO:0000259" key="2">
    <source>
        <dbReference type="Pfam" id="PF20455"/>
    </source>
</evidence>